<dbReference type="InterPro" id="IPR004378">
    <property type="entry name" value="F420H2_quin_Rdtase"/>
</dbReference>
<feature type="domain" description="Phospholipid/glycerol acyltransferase" evidence="4">
    <location>
        <begin position="224"/>
        <end position="339"/>
    </location>
</feature>
<evidence type="ECO:0000259" key="4">
    <source>
        <dbReference type="SMART" id="SM00563"/>
    </source>
</evidence>
<evidence type="ECO:0000313" key="6">
    <source>
        <dbReference type="Proteomes" id="UP001139722"/>
    </source>
</evidence>
<dbReference type="AlphaFoldDB" id="A0A9X2KBR8"/>
<dbReference type="InterPro" id="IPR002123">
    <property type="entry name" value="Plipid/glycerol_acylTrfase"/>
</dbReference>
<keyword evidence="1" id="KW-0808">Transferase</keyword>
<dbReference type="NCBIfam" id="TIGR00026">
    <property type="entry name" value="hi_GC_TIGR00026"/>
    <property type="match status" value="1"/>
</dbReference>
<dbReference type="Pfam" id="PF04075">
    <property type="entry name" value="F420H2_quin_red"/>
    <property type="match status" value="1"/>
</dbReference>
<accession>A0A9X2KBR8</accession>
<dbReference type="SMART" id="SM00563">
    <property type="entry name" value="PlsC"/>
    <property type="match status" value="1"/>
</dbReference>
<evidence type="ECO:0000256" key="2">
    <source>
        <dbReference type="ARBA" id="ARBA00023315"/>
    </source>
</evidence>
<dbReference type="CDD" id="cd07989">
    <property type="entry name" value="LPLAT_AGPAT-like"/>
    <property type="match status" value="1"/>
</dbReference>
<dbReference type="Gene3D" id="2.30.110.10">
    <property type="entry name" value="Electron Transport, Fmn-binding Protein, Chain A"/>
    <property type="match status" value="1"/>
</dbReference>
<organism evidence="5 6">
    <name type="scientific">Agromyces terreus</name>
    <dbReference type="NCBI Taxonomy" id="424795"/>
    <lineage>
        <taxon>Bacteria</taxon>
        <taxon>Bacillati</taxon>
        <taxon>Actinomycetota</taxon>
        <taxon>Actinomycetes</taxon>
        <taxon>Micrococcales</taxon>
        <taxon>Microbacteriaceae</taxon>
        <taxon>Agromyces</taxon>
    </lineage>
</organism>
<name>A0A9X2KBR8_9MICO</name>
<keyword evidence="6" id="KW-1185">Reference proteome</keyword>
<protein>
    <submittedName>
        <fullName evidence="5">Deazaflavin-dependent oxidoreductase (Nitroreductase family)</fullName>
    </submittedName>
</protein>
<dbReference type="PANTHER" id="PTHR10434:SF55">
    <property type="entry name" value="POSSIBLE ACYLTRANSFERASE"/>
    <property type="match status" value="1"/>
</dbReference>
<dbReference type="GO" id="GO:0016491">
    <property type="term" value="F:oxidoreductase activity"/>
    <property type="evidence" value="ECO:0007669"/>
    <property type="project" value="InterPro"/>
</dbReference>
<proteinExistence type="predicted"/>
<dbReference type="GO" id="GO:0003841">
    <property type="term" value="F:1-acylglycerol-3-phosphate O-acyltransferase activity"/>
    <property type="evidence" value="ECO:0007669"/>
    <property type="project" value="TreeGrafter"/>
</dbReference>
<reference evidence="5" key="1">
    <citation type="submission" date="2022-06" db="EMBL/GenBank/DDBJ databases">
        <title>Sequencing the genomes of 1000 actinobacteria strains.</title>
        <authorList>
            <person name="Klenk H.-P."/>
        </authorList>
    </citation>
    <scope>NUCLEOTIDE SEQUENCE</scope>
    <source>
        <strain evidence="5">DSM 22016</strain>
    </source>
</reference>
<dbReference type="SUPFAM" id="SSF69593">
    <property type="entry name" value="Glycerol-3-phosphate (1)-acyltransferase"/>
    <property type="match status" value="1"/>
</dbReference>
<feature type="compositionally biased region" description="Basic and acidic residues" evidence="3">
    <location>
        <begin position="426"/>
        <end position="439"/>
    </location>
</feature>
<comment type="caution">
    <text evidence="5">The sequence shown here is derived from an EMBL/GenBank/DDBJ whole genome shotgun (WGS) entry which is preliminary data.</text>
</comment>
<dbReference type="InterPro" id="IPR012349">
    <property type="entry name" value="Split_barrel_FMN-bd"/>
</dbReference>
<keyword evidence="2" id="KW-0012">Acyltransferase</keyword>
<dbReference type="GO" id="GO:0006654">
    <property type="term" value="P:phosphatidic acid biosynthetic process"/>
    <property type="evidence" value="ECO:0007669"/>
    <property type="project" value="TreeGrafter"/>
</dbReference>
<evidence type="ECO:0000313" key="5">
    <source>
        <dbReference type="EMBL" id="MCP2371663.1"/>
    </source>
</evidence>
<dbReference type="PANTHER" id="PTHR10434">
    <property type="entry name" value="1-ACYL-SN-GLYCEROL-3-PHOSPHATE ACYLTRANSFERASE"/>
    <property type="match status" value="1"/>
</dbReference>
<feature type="region of interest" description="Disordered" evidence="3">
    <location>
        <begin position="405"/>
        <end position="439"/>
    </location>
</feature>
<evidence type="ECO:0000256" key="3">
    <source>
        <dbReference type="SAM" id="MobiDB-lite"/>
    </source>
</evidence>
<sequence length="439" mass="47816">MLGLVRAAVAPLTRTRLFRALGPVLLPPLERLVRRLSGGRVQLSGLLVPSLVLHTTGARSGQRRDNHLMYTPDGHGSAIVAGTTFAQRRHPGWTYNLLRRPDASISVRGRELDVRAELIDAAPARELAWSRIEAQWPGYRAYERASGRTVRLFRLRPVAEQAVPRARARSRPTEPARRLAGMSRRRASEPIYSTAIVAGRGLFGALGLKRHVTGVENVPDTGGAVLAMTHFGYLEFALVEWVTWLADRRRIRFMAKQSVFDSPVTGPLMRGMRHIAVDMKAGAAAYAKAVEALRGGELLGVFPEAGVSASFTVRELKTGAVRLAAEAGVPVIPVAVWGGHRLLTKGHRVGFLERFGVPVSFAFGAPITVGADEDARVATGRLRERLQELVDRLQREYPVDGTGAWWQPRSLGGTAPTPEEAAASDAARDAAREARRAEA</sequence>
<dbReference type="EMBL" id="JAMZDY010000001">
    <property type="protein sequence ID" value="MCP2371663.1"/>
    <property type="molecule type" value="Genomic_DNA"/>
</dbReference>
<dbReference type="GO" id="GO:0005886">
    <property type="term" value="C:plasma membrane"/>
    <property type="evidence" value="ECO:0007669"/>
    <property type="project" value="TreeGrafter"/>
</dbReference>
<dbReference type="Pfam" id="PF01553">
    <property type="entry name" value="Acyltransferase"/>
    <property type="match status" value="1"/>
</dbReference>
<gene>
    <name evidence="5" type="ORF">BJ978_002339</name>
</gene>
<dbReference type="RefSeq" id="WP_232057721.1">
    <property type="nucleotide sequence ID" value="NZ_JAMZDY010000001.1"/>
</dbReference>
<dbReference type="Proteomes" id="UP001139722">
    <property type="component" value="Unassembled WGS sequence"/>
</dbReference>
<evidence type="ECO:0000256" key="1">
    <source>
        <dbReference type="ARBA" id="ARBA00022679"/>
    </source>
</evidence>